<dbReference type="RefSeq" id="WP_002642190.1">
    <property type="nucleotide sequence ID" value="NZ_CP019448.1"/>
</dbReference>
<keyword evidence="1" id="KW-0175">Coiled coil</keyword>
<dbReference type="AlphaFoldDB" id="U6Q3U3"/>
<accession>U6Q3U3</accession>
<sequence>MATRKCKVCKIEFEKQQPLQFVCSPKCGIEYTKIQNAKKAEKERLQNQRLQRAKKRELETIPELTRKAQAAFNRFIRLRDRFKPCISCSKPNNGTSNTFDAGHYRSVGSAAHLRFDENNVHGQCKKCNQYLSGNAVAYRAGLINRIGLAAVEALEANHTPRKWSKDELRNLAALYRQKCRELE</sequence>
<evidence type="ECO:0000256" key="1">
    <source>
        <dbReference type="SAM" id="Coils"/>
    </source>
</evidence>
<dbReference type="HOGENOM" id="CLU_102977_0_0_4"/>
<evidence type="ECO:0000313" key="4">
    <source>
        <dbReference type="Proteomes" id="UP000017813"/>
    </source>
</evidence>
<keyword evidence="4" id="KW-1185">Reference proteome</keyword>
<evidence type="ECO:0000313" key="2">
    <source>
        <dbReference type="EMBL" id="EFG30501.1"/>
    </source>
</evidence>
<dbReference type="InterPro" id="IPR008713">
    <property type="entry name" value="Phage_lambda_NinG"/>
</dbReference>
<gene>
    <name evidence="2" type="ORF">HMPREF9021_01788</name>
    <name evidence="3" type="ORF">HMPREF9021_02563</name>
</gene>
<dbReference type="STRING" id="641147.HMPREF9021_01788"/>
<dbReference type="OrthoDB" id="5741553at2"/>
<dbReference type="KEGG" id="smur:BWP33_08405"/>
<dbReference type="EMBL" id="ADCY02000071">
    <property type="protein sequence ID" value="EFG30501.1"/>
    <property type="molecule type" value="Genomic_DNA"/>
</dbReference>
<reference evidence="3 4" key="2">
    <citation type="submission" date="2011-10" db="EMBL/GenBank/DDBJ databases">
        <title>The Genome Sequence of Simonsiella muelleri ATCC 29453.</title>
        <authorList>
            <consortium name="The Broad Institute Genome Sequencing Platform"/>
            <consortium name="The Broad Institute Genome Sequencing Center for Infectious Disease"/>
            <person name="Earl A."/>
            <person name="Ward D."/>
            <person name="Feldgarden M."/>
            <person name="Gevers D."/>
            <person name="Izard J."/>
            <person name="Baranova O.V."/>
            <person name="Blanton J.M."/>
            <person name="Tanner A.C."/>
            <person name="Dewhirst F."/>
            <person name="Young S.K."/>
            <person name="Zeng Q."/>
            <person name="Gargeya S."/>
            <person name="Fitzgerald M."/>
            <person name="Haas B."/>
            <person name="Abouelleil A."/>
            <person name="Alvarado L."/>
            <person name="Arachchi H.M."/>
            <person name="Berlin A."/>
            <person name="Brown A."/>
            <person name="Chapman S.B."/>
            <person name="Chen Z."/>
            <person name="Dunbar C."/>
            <person name="Freedman E."/>
            <person name="Gearin G."/>
            <person name="Goldberg J."/>
            <person name="Griggs A."/>
            <person name="Gujja S."/>
            <person name="Heiman D."/>
            <person name="Howarth C."/>
            <person name="Larson L."/>
            <person name="Lui A."/>
            <person name="MacDonald P.J.P."/>
            <person name="Montmayeur A."/>
            <person name="Murphy C."/>
            <person name="Neiman D."/>
            <person name="Pearson M."/>
            <person name="Priest M."/>
            <person name="Roberts A."/>
            <person name="Saif S."/>
            <person name="Shea T."/>
            <person name="Shenoy N."/>
            <person name="Sisk P."/>
            <person name="Stolte C."/>
            <person name="Sykes S."/>
            <person name="Wortman J."/>
            <person name="Nusbaum C."/>
            <person name="Birren B."/>
        </authorList>
    </citation>
    <scope>NUCLEOTIDE SEQUENCE [LARGE SCALE GENOMIC DNA]</scope>
    <source>
        <strain evidence="3 4">ATCC 29453</strain>
    </source>
</reference>
<dbReference type="Pfam" id="PF05766">
    <property type="entry name" value="NinG"/>
    <property type="match status" value="1"/>
</dbReference>
<dbReference type="KEGG" id="smur:BWP33_07410"/>
<dbReference type="Proteomes" id="UP000017813">
    <property type="component" value="Unassembled WGS sequence"/>
</dbReference>
<protein>
    <recommendedName>
        <fullName evidence="5">NinG protein</fullName>
    </recommendedName>
</protein>
<evidence type="ECO:0008006" key="5">
    <source>
        <dbReference type="Google" id="ProtNLM"/>
    </source>
</evidence>
<feature type="coiled-coil region" evidence="1">
    <location>
        <begin position="31"/>
        <end position="67"/>
    </location>
</feature>
<dbReference type="EMBL" id="ADCY02000035">
    <property type="protein sequence ID" value="EJZ50206.1"/>
    <property type="molecule type" value="Genomic_DNA"/>
</dbReference>
<organism evidence="3 4">
    <name type="scientific">Simonsiella muelleri ATCC 29453</name>
    <dbReference type="NCBI Taxonomy" id="641147"/>
    <lineage>
        <taxon>Bacteria</taxon>
        <taxon>Pseudomonadati</taxon>
        <taxon>Pseudomonadota</taxon>
        <taxon>Betaproteobacteria</taxon>
        <taxon>Neisseriales</taxon>
        <taxon>Neisseriaceae</taxon>
        <taxon>Simonsiella</taxon>
    </lineage>
</organism>
<comment type="caution">
    <text evidence="3">The sequence shown here is derived from an EMBL/GenBank/DDBJ whole genome shotgun (WGS) entry which is preliminary data.</text>
</comment>
<proteinExistence type="predicted"/>
<evidence type="ECO:0000313" key="3">
    <source>
        <dbReference type="EMBL" id="EJZ50206.1"/>
    </source>
</evidence>
<reference evidence="3 4" key="1">
    <citation type="submission" date="2010-03" db="EMBL/GenBank/DDBJ databases">
        <authorList>
            <consortium name="The Broad Institute Genome Sequencing Platform"/>
            <person name="Ward D."/>
            <person name="Earl A."/>
            <person name="Feldgarden M."/>
            <person name="Gevers D."/>
            <person name="Young S."/>
            <person name="Zeng Q."/>
            <person name="Koehrsen M."/>
            <person name="Alvarado L."/>
            <person name="Berlin A.M."/>
            <person name="Borenstein D."/>
            <person name="Chapman S.B."/>
            <person name="Chen Z."/>
            <person name="Engels R."/>
            <person name="Freedman E."/>
            <person name="Gellesch M."/>
            <person name="Goldberg J."/>
            <person name="Griggs A."/>
            <person name="Gujja S."/>
            <person name="Heilman E.R."/>
            <person name="Heiman D.I."/>
            <person name="Hepburn T.A."/>
            <person name="Howarth C."/>
            <person name="Jen D."/>
            <person name="Larson L."/>
            <person name="Mehta T."/>
            <person name="Park D."/>
            <person name="Pearson M."/>
            <person name="Richards J."/>
            <person name="Roberts A."/>
            <person name="Saif S."/>
            <person name="Shea T.D."/>
            <person name="Shenoy N."/>
            <person name="Sisk P."/>
            <person name="Stolte C."/>
            <person name="Sykes S.N."/>
            <person name="Walk T."/>
            <person name="White J."/>
            <person name="Yandava C."/>
            <person name="Izard J."/>
            <person name="Baranova O.V."/>
            <person name="Blanton J.M."/>
            <person name="Tanner A.C."/>
            <person name="Dewhirst F."/>
            <person name="Haas B."/>
            <person name="Nusbaum C."/>
            <person name="Birren B."/>
        </authorList>
    </citation>
    <scope>NUCLEOTIDE SEQUENCE [LARGE SCALE GENOMIC DNA]</scope>
    <source>
        <strain evidence="3 4">ATCC 29453</strain>
    </source>
</reference>
<name>U6Q3U3_9NEIS</name>
<dbReference type="eggNOG" id="COG1403">
    <property type="taxonomic scope" value="Bacteria"/>
</dbReference>